<evidence type="ECO:0000256" key="5">
    <source>
        <dbReference type="ARBA" id="ARBA00022692"/>
    </source>
</evidence>
<feature type="transmembrane region" description="Helical" evidence="8">
    <location>
        <begin position="166"/>
        <end position="196"/>
    </location>
</feature>
<feature type="transmembrane region" description="Helical" evidence="8">
    <location>
        <begin position="208"/>
        <end position="227"/>
    </location>
</feature>
<sequence length="508" mass="58683">MLKRIANKVETINPLLVTFAVSALQCLVFFSVACLRLIDGDEGYYVLASKLVMAGKVLYNDFVYSQMPLLPYVYGCWMKIFGVSWLSARLASALFAVLLGSMLYQHAVHLFGKRIMGLLAVFLYTFCGLAFGWYTIARTNSLATLLIFGSYLMLCHRTEPSHTYRYLLSGLLLGLAIDTRLFFFSATPAFIIGIFLFEKETKRRFASLGLFFIGLGIAFLPNLFFILTNPENYFFNNIWYHSIRTPYGLIGAFKQKIYTVFKLLSGNSGFQYLTLLLLNINYFISNMKKQLPISFFIAMLLFITCLLPTPTYVEYFSITLPFIIINSLYSIDDLRMQLTFKNEKSLRKKLGRLLVIILIAYFFISLVDFYRYISWGKDVPGVYNHEDAINWKIHTVNQIASEIDKHAHQNESVISWWPGYFIESRASVFPKMETHFAAWISEKLNKSQLERYHIISPEEIDNHLRKHSTRLVVLGNMADKSLYRDVLLESGYVLITKIGEAEIYKWRD</sequence>
<feature type="transmembrane region" description="Helical" evidence="8">
    <location>
        <begin position="291"/>
        <end position="309"/>
    </location>
</feature>
<dbReference type="GO" id="GO:0005886">
    <property type="term" value="C:plasma membrane"/>
    <property type="evidence" value="ECO:0007669"/>
    <property type="project" value="UniProtKB-SubCell"/>
</dbReference>
<reference evidence="10 11" key="1">
    <citation type="journal article" date="2015" name="Microbiome">
        <title>Genomic resolution of linkages in carbon, nitrogen, and sulfur cycling among widespread estuary sediment bacteria.</title>
        <authorList>
            <person name="Baker B.J."/>
            <person name="Lazar C.S."/>
            <person name="Teske A.P."/>
            <person name="Dick G.J."/>
        </authorList>
    </citation>
    <scope>NUCLEOTIDE SEQUENCE [LARGE SCALE GENOMIC DNA]</scope>
    <source>
        <strain evidence="10">DG_78</strain>
    </source>
</reference>
<evidence type="ECO:0000256" key="6">
    <source>
        <dbReference type="ARBA" id="ARBA00022989"/>
    </source>
</evidence>
<accession>A0A0S7YB63</accession>
<organism evidence="10 11">
    <name type="scientific">candidate division TA06 bacterium DG_78</name>
    <dbReference type="NCBI Taxonomy" id="1703772"/>
    <lineage>
        <taxon>Bacteria</taxon>
        <taxon>Bacteria division TA06</taxon>
    </lineage>
</organism>
<feature type="transmembrane region" description="Helical" evidence="8">
    <location>
        <begin position="353"/>
        <end position="373"/>
    </location>
</feature>
<evidence type="ECO:0000256" key="7">
    <source>
        <dbReference type="ARBA" id="ARBA00023136"/>
    </source>
</evidence>
<comment type="subcellular location">
    <subcellularLocation>
        <location evidence="1">Cell membrane</location>
        <topology evidence="1">Multi-pass membrane protein</topology>
    </subcellularLocation>
</comment>
<protein>
    <recommendedName>
        <fullName evidence="9">Glycosyltransferase RgtA/B/C/D-like domain-containing protein</fullName>
    </recommendedName>
</protein>
<keyword evidence="3" id="KW-0328">Glycosyltransferase</keyword>
<evidence type="ECO:0000256" key="2">
    <source>
        <dbReference type="ARBA" id="ARBA00022475"/>
    </source>
</evidence>
<proteinExistence type="predicted"/>
<dbReference type="PROSITE" id="PS51257">
    <property type="entry name" value="PROKAR_LIPOPROTEIN"/>
    <property type="match status" value="1"/>
</dbReference>
<evidence type="ECO:0000256" key="3">
    <source>
        <dbReference type="ARBA" id="ARBA00022676"/>
    </source>
</evidence>
<feature type="transmembrane region" description="Helical" evidence="8">
    <location>
        <begin position="315"/>
        <end position="332"/>
    </location>
</feature>
<evidence type="ECO:0000256" key="8">
    <source>
        <dbReference type="SAM" id="Phobius"/>
    </source>
</evidence>
<dbReference type="Pfam" id="PF13231">
    <property type="entry name" value="PMT_2"/>
    <property type="match status" value="1"/>
</dbReference>
<feature type="transmembrane region" description="Helical" evidence="8">
    <location>
        <begin position="268"/>
        <end position="284"/>
    </location>
</feature>
<feature type="transmembrane region" description="Helical" evidence="8">
    <location>
        <begin position="116"/>
        <end position="136"/>
    </location>
</feature>
<evidence type="ECO:0000313" key="10">
    <source>
        <dbReference type="EMBL" id="KPJ71894.1"/>
    </source>
</evidence>
<dbReference type="AlphaFoldDB" id="A0A0S7YB63"/>
<evidence type="ECO:0000313" key="11">
    <source>
        <dbReference type="Proteomes" id="UP000051012"/>
    </source>
</evidence>
<comment type="caution">
    <text evidence="10">The sequence shown here is derived from an EMBL/GenBank/DDBJ whole genome shotgun (WGS) entry which is preliminary data.</text>
</comment>
<keyword evidence="7 8" id="KW-0472">Membrane</keyword>
<feature type="transmembrane region" description="Helical" evidence="8">
    <location>
        <begin position="12"/>
        <end position="38"/>
    </location>
</feature>
<keyword evidence="5 8" id="KW-0812">Transmembrane</keyword>
<keyword evidence="4" id="KW-0808">Transferase</keyword>
<feature type="transmembrane region" description="Helical" evidence="8">
    <location>
        <begin position="80"/>
        <end position="104"/>
    </location>
</feature>
<dbReference type="InterPro" id="IPR038731">
    <property type="entry name" value="RgtA/B/C-like"/>
</dbReference>
<gene>
    <name evidence="10" type="ORF">AMJ52_08220</name>
</gene>
<dbReference type="GO" id="GO:0009103">
    <property type="term" value="P:lipopolysaccharide biosynthetic process"/>
    <property type="evidence" value="ECO:0007669"/>
    <property type="project" value="UniProtKB-ARBA"/>
</dbReference>
<keyword evidence="2" id="KW-1003">Cell membrane</keyword>
<evidence type="ECO:0000259" key="9">
    <source>
        <dbReference type="Pfam" id="PF13231"/>
    </source>
</evidence>
<feature type="domain" description="Glycosyltransferase RgtA/B/C/D-like" evidence="9">
    <location>
        <begin position="68"/>
        <end position="219"/>
    </location>
</feature>
<name>A0A0S7YB63_UNCT6</name>
<dbReference type="PANTHER" id="PTHR33908:SF11">
    <property type="entry name" value="MEMBRANE PROTEIN"/>
    <property type="match status" value="1"/>
</dbReference>
<dbReference type="Proteomes" id="UP000051012">
    <property type="component" value="Unassembled WGS sequence"/>
</dbReference>
<dbReference type="PANTHER" id="PTHR33908">
    <property type="entry name" value="MANNOSYLTRANSFERASE YKCB-RELATED"/>
    <property type="match status" value="1"/>
</dbReference>
<dbReference type="EMBL" id="LJNI01000116">
    <property type="protein sequence ID" value="KPJ71894.1"/>
    <property type="molecule type" value="Genomic_DNA"/>
</dbReference>
<evidence type="ECO:0000256" key="1">
    <source>
        <dbReference type="ARBA" id="ARBA00004651"/>
    </source>
</evidence>
<evidence type="ECO:0000256" key="4">
    <source>
        <dbReference type="ARBA" id="ARBA00022679"/>
    </source>
</evidence>
<keyword evidence="6 8" id="KW-1133">Transmembrane helix</keyword>
<dbReference type="InterPro" id="IPR050297">
    <property type="entry name" value="LipidA_mod_glycosyltrf_83"/>
</dbReference>
<dbReference type="GO" id="GO:0016763">
    <property type="term" value="F:pentosyltransferase activity"/>
    <property type="evidence" value="ECO:0007669"/>
    <property type="project" value="TreeGrafter"/>
</dbReference>